<dbReference type="OrthoDB" id="7581711at2"/>
<dbReference type="RefSeq" id="WP_107952993.1">
    <property type="nucleotide sequence ID" value="NZ_QAYE01000002.1"/>
</dbReference>
<reference evidence="1 2" key="1">
    <citation type="submission" date="2018-04" db="EMBL/GenBank/DDBJ databases">
        <title>Genomic Encyclopedia of Type Strains, Phase III (KMG-III): the genomes of soil and plant-associated and newly described type strains.</title>
        <authorList>
            <person name="Whitman W."/>
        </authorList>
    </citation>
    <scope>NUCLEOTIDE SEQUENCE [LARGE SCALE GENOMIC DNA]</scope>
    <source>
        <strain evidence="1 2">MA-olki</strain>
    </source>
</reference>
<gene>
    <name evidence="1" type="ORF">C8J25_102137</name>
</gene>
<accession>A0A2T5U9B4</accession>
<proteinExistence type="predicted"/>
<dbReference type="AlphaFoldDB" id="A0A2T5U9B4"/>
<sequence length="104" mass="11710">MASASVRFEPGEYEWLAERHDVLFLGHTDLGMVEFLITSEALAEFIDPDLDGIDSDTAIETYGEFESDIHRIARREFVSRLGGEPPVLLTAADVWDEPSQSRRP</sequence>
<evidence type="ECO:0000313" key="2">
    <source>
        <dbReference type="Proteomes" id="UP000244013"/>
    </source>
</evidence>
<comment type="caution">
    <text evidence="1">The sequence shown here is derived from an EMBL/GenBank/DDBJ whole genome shotgun (WGS) entry which is preliminary data.</text>
</comment>
<dbReference type="Proteomes" id="UP000244013">
    <property type="component" value="Unassembled WGS sequence"/>
</dbReference>
<dbReference type="GeneID" id="91005173"/>
<dbReference type="Pfam" id="PF07369">
    <property type="entry name" value="DUF1488"/>
    <property type="match status" value="1"/>
</dbReference>
<name>A0A2T5U9B4_9SPHN</name>
<organism evidence="1 2">
    <name type="scientific">Sphingomonas faeni</name>
    <dbReference type="NCBI Taxonomy" id="185950"/>
    <lineage>
        <taxon>Bacteria</taxon>
        <taxon>Pseudomonadati</taxon>
        <taxon>Pseudomonadota</taxon>
        <taxon>Alphaproteobacteria</taxon>
        <taxon>Sphingomonadales</taxon>
        <taxon>Sphingomonadaceae</taxon>
        <taxon>Sphingomonas</taxon>
    </lineage>
</organism>
<dbReference type="InterPro" id="IPR009962">
    <property type="entry name" value="DUF1488"/>
</dbReference>
<evidence type="ECO:0000313" key="1">
    <source>
        <dbReference type="EMBL" id="PTW48048.1"/>
    </source>
</evidence>
<dbReference type="EMBL" id="QAYE01000002">
    <property type="protein sequence ID" value="PTW48048.1"/>
    <property type="molecule type" value="Genomic_DNA"/>
</dbReference>
<protein>
    <submittedName>
        <fullName evidence="1">Uncharacterized protein DUF1488</fullName>
    </submittedName>
</protein>